<dbReference type="EMBL" id="JBHSLI010000002">
    <property type="protein sequence ID" value="MFC5292671.1"/>
    <property type="molecule type" value="Genomic_DNA"/>
</dbReference>
<evidence type="ECO:0000313" key="2">
    <source>
        <dbReference type="Proteomes" id="UP001595976"/>
    </source>
</evidence>
<protein>
    <submittedName>
        <fullName evidence="1">Uncharacterized protein</fullName>
    </submittedName>
</protein>
<name>A0ABW0F340_9HYPH</name>
<proteinExistence type="predicted"/>
<gene>
    <name evidence="1" type="ORF">ACFPK2_06685</name>
</gene>
<keyword evidence="2" id="KW-1185">Reference proteome</keyword>
<dbReference type="Gene3D" id="3.90.1480.10">
    <property type="entry name" value="Alpha-2,3-sialyltransferase"/>
    <property type="match status" value="1"/>
</dbReference>
<comment type="caution">
    <text evidence="1">The sequence shown here is derived from an EMBL/GenBank/DDBJ whole genome shotgun (WGS) entry which is preliminary data.</text>
</comment>
<reference evidence="2" key="1">
    <citation type="journal article" date="2019" name="Int. J. Syst. Evol. Microbiol.">
        <title>The Global Catalogue of Microorganisms (GCM) 10K type strain sequencing project: providing services to taxonomists for standard genome sequencing and annotation.</title>
        <authorList>
            <consortium name="The Broad Institute Genomics Platform"/>
            <consortium name="The Broad Institute Genome Sequencing Center for Infectious Disease"/>
            <person name="Wu L."/>
            <person name="Ma J."/>
        </authorList>
    </citation>
    <scope>NUCLEOTIDE SEQUENCE [LARGE SCALE GENOMIC DNA]</scope>
    <source>
        <strain evidence="2">CGMCC 1.15643</strain>
    </source>
</reference>
<dbReference type="Proteomes" id="UP001595976">
    <property type="component" value="Unassembled WGS sequence"/>
</dbReference>
<dbReference type="RefSeq" id="WP_260347942.1">
    <property type="nucleotide sequence ID" value="NZ_JAOAOS010000002.1"/>
</dbReference>
<evidence type="ECO:0000313" key="1">
    <source>
        <dbReference type="EMBL" id="MFC5292671.1"/>
    </source>
</evidence>
<sequence>MIKREWAGETAVIIAGGPSLTVEDAVYCQGRARAVVVNDGYRIAPFADLLYAGDAAWWDGHQGAPSFAGQKWTQSKVAALRWSLRHIQSQHAYGISDSPERIHSGQNSGFQALNLTYLLGARRILLLGFDMQPTGGSRHWFGNHPPELHRDSNYAAWRGWFDIAAKQLVCRGVEVVNCSRETALTVFPRSTIQACL</sequence>
<accession>A0ABW0F340</accession>
<organism evidence="1 2">
    <name type="scientific">Bosea minatitlanensis</name>
    <dbReference type="NCBI Taxonomy" id="128782"/>
    <lineage>
        <taxon>Bacteria</taxon>
        <taxon>Pseudomonadati</taxon>
        <taxon>Pseudomonadota</taxon>
        <taxon>Alphaproteobacteria</taxon>
        <taxon>Hyphomicrobiales</taxon>
        <taxon>Boseaceae</taxon>
        <taxon>Bosea</taxon>
    </lineage>
</organism>